<dbReference type="Proteomes" id="UP000563426">
    <property type="component" value="Unassembled WGS sequence"/>
</dbReference>
<reference evidence="2 3" key="1">
    <citation type="submission" date="2020-05" db="EMBL/GenBank/DDBJ databases">
        <authorList>
            <person name="Whitworth D."/>
        </authorList>
    </citation>
    <scope>NUCLEOTIDE SEQUENCE [LARGE SCALE GENOMIC DNA]</scope>
    <source>
        <strain evidence="2 3">AB043B</strain>
    </source>
</reference>
<protein>
    <submittedName>
        <fullName evidence="2">FUSC family protein</fullName>
    </submittedName>
</protein>
<dbReference type="AlphaFoldDB" id="A0A7Y4KHS2"/>
<sequence>MRGDGGETAAEGWVAPRGRAARGLLPRHVAGLFRFQPGRPALAAGLRTALALGVPLAVSALLGMPAVSWAGMAGLFVALVDKGGPYRTRARAMGAMTVLGAG</sequence>
<name>A0A7Y4KHS2_9BACT</name>
<organism evidence="2 3">
    <name type="scientific">Corallococcus exercitus</name>
    <dbReference type="NCBI Taxonomy" id="2316736"/>
    <lineage>
        <taxon>Bacteria</taxon>
        <taxon>Pseudomonadati</taxon>
        <taxon>Myxococcota</taxon>
        <taxon>Myxococcia</taxon>
        <taxon>Myxococcales</taxon>
        <taxon>Cystobacterineae</taxon>
        <taxon>Myxococcaceae</taxon>
        <taxon>Corallococcus</taxon>
    </lineage>
</organism>
<feature type="transmembrane region" description="Helical" evidence="1">
    <location>
        <begin position="56"/>
        <end position="80"/>
    </location>
</feature>
<keyword evidence="3" id="KW-1185">Reference proteome</keyword>
<keyword evidence="1" id="KW-0472">Membrane</keyword>
<keyword evidence="1" id="KW-0812">Transmembrane</keyword>
<evidence type="ECO:0000256" key="1">
    <source>
        <dbReference type="SAM" id="Phobius"/>
    </source>
</evidence>
<accession>A0A7Y4KHS2</accession>
<comment type="caution">
    <text evidence="2">The sequence shown here is derived from an EMBL/GenBank/DDBJ whole genome shotgun (WGS) entry which is preliminary data.</text>
</comment>
<evidence type="ECO:0000313" key="2">
    <source>
        <dbReference type="EMBL" id="NOK34031.1"/>
    </source>
</evidence>
<evidence type="ECO:0000313" key="3">
    <source>
        <dbReference type="Proteomes" id="UP000563426"/>
    </source>
</evidence>
<keyword evidence="1" id="KW-1133">Transmembrane helix</keyword>
<feature type="non-terminal residue" evidence="2">
    <location>
        <position position="102"/>
    </location>
</feature>
<gene>
    <name evidence="2" type="ORF">HMI49_12580</name>
</gene>
<dbReference type="EMBL" id="JABFJV010000055">
    <property type="protein sequence ID" value="NOK34031.1"/>
    <property type="molecule type" value="Genomic_DNA"/>
</dbReference>
<proteinExistence type="predicted"/>